<name>A0A6N4R8B2_BLAVI</name>
<sequence>MNTAHHIPLSSSHLLAWQLMRLQQARVNDEPAEQPRQPEPKPDEKPEMPKPTVKPEVPPSPSRPEVKPEVKPEIIQPSQQPEIPVPTNPLPGSSLNFLTIR</sequence>
<reference evidence="2 3" key="1">
    <citation type="journal article" date="2017" name="Nat. Commun.">
        <title>In situ click chemistry generation of cyclooxygenase-2 inhibitors.</title>
        <authorList>
            <person name="Bhardwaj A."/>
            <person name="Kaur J."/>
            <person name="Wuest M."/>
            <person name="Wuest F."/>
        </authorList>
    </citation>
    <scope>NUCLEOTIDE SEQUENCE [LARGE SCALE GENOMIC DNA]</scope>
    <source>
        <strain evidence="2">S2_018_000_R2_106</strain>
    </source>
</reference>
<dbReference type="AlphaFoldDB" id="A0A6N4R8B2"/>
<proteinExistence type="predicted"/>
<feature type="compositionally biased region" description="Polar residues" evidence="1">
    <location>
        <begin position="90"/>
        <end position="101"/>
    </location>
</feature>
<gene>
    <name evidence="2" type="ORF">DI628_02075</name>
</gene>
<accession>A0A6N4R8B2</accession>
<evidence type="ECO:0000256" key="1">
    <source>
        <dbReference type="SAM" id="MobiDB-lite"/>
    </source>
</evidence>
<feature type="compositionally biased region" description="Basic and acidic residues" evidence="1">
    <location>
        <begin position="36"/>
        <end position="48"/>
    </location>
</feature>
<organism evidence="2 3">
    <name type="scientific">Blastochloris viridis</name>
    <name type="common">Rhodopseudomonas viridis</name>
    <dbReference type="NCBI Taxonomy" id="1079"/>
    <lineage>
        <taxon>Bacteria</taxon>
        <taxon>Pseudomonadati</taxon>
        <taxon>Pseudomonadota</taxon>
        <taxon>Alphaproteobacteria</taxon>
        <taxon>Hyphomicrobiales</taxon>
        <taxon>Blastochloridaceae</taxon>
        <taxon>Blastochloris</taxon>
    </lineage>
</organism>
<comment type="caution">
    <text evidence="2">The sequence shown here is derived from an EMBL/GenBank/DDBJ whole genome shotgun (WGS) entry which is preliminary data.</text>
</comment>
<evidence type="ECO:0000313" key="3">
    <source>
        <dbReference type="Proteomes" id="UP000320948"/>
    </source>
</evidence>
<dbReference type="Proteomes" id="UP000320948">
    <property type="component" value="Unassembled WGS sequence"/>
</dbReference>
<protein>
    <submittedName>
        <fullName evidence="2">Uncharacterized protein</fullName>
    </submittedName>
</protein>
<feature type="region of interest" description="Disordered" evidence="1">
    <location>
        <begin position="25"/>
        <end position="101"/>
    </location>
</feature>
<evidence type="ECO:0000313" key="2">
    <source>
        <dbReference type="EMBL" id="TKW61431.1"/>
    </source>
</evidence>
<dbReference type="EMBL" id="VAFM01000001">
    <property type="protein sequence ID" value="TKW61431.1"/>
    <property type="molecule type" value="Genomic_DNA"/>
</dbReference>